<comment type="catalytic activity">
    <reaction evidence="1 9">
        <text>guanosine(46) in tRNA + S-adenosyl-L-methionine = N(7)-methylguanosine(46) in tRNA + S-adenosyl-L-homocysteine</text>
        <dbReference type="Rhea" id="RHEA:42708"/>
        <dbReference type="Rhea" id="RHEA-COMP:10188"/>
        <dbReference type="Rhea" id="RHEA-COMP:10189"/>
        <dbReference type="ChEBI" id="CHEBI:57856"/>
        <dbReference type="ChEBI" id="CHEBI:59789"/>
        <dbReference type="ChEBI" id="CHEBI:74269"/>
        <dbReference type="ChEBI" id="CHEBI:74480"/>
        <dbReference type="EC" id="2.1.1.33"/>
    </reaction>
</comment>
<evidence type="ECO:0000256" key="5">
    <source>
        <dbReference type="ARBA" id="ARBA00022691"/>
    </source>
</evidence>
<feature type="binding site" evidence="9">
    <location>
        <position position="145"/>
    </location>
    <ligand>
        <name>substrate</name>
    </ligand>
</feature>
<dbReference type="InterPro" id="IPR055361">
    <property type="entry name" value="tRNA_methyltr_TrmB_bact"/>
</dbReference>
<feature type="binding site" evidence="9">
    <location>
        <position position="118"/>
    </location>
    <ligand>
        <name>S-adenosyl-L-methionine</name>
        <dbReference type="ChEBI" id="CHEBI:59789"/>
    </ligand>
</feature>
<dbReference type="GO" id="GO:0008176">
    <property type="term" value="F:tRNA (guanine(46)-N7)-methyltransferase activity"/>
    <property type="evidence" value="ECO:0007669"/>
    <property type="project" value="UniProtKB-UniRule"/>
</dbReference>
<accession>A0A1H9GQ00</accession>
<dbReference type="SUPFAM" id="SSF53335">
    <property type="entry name" value="S-adenosyl-L-methionine-dependent methyltransferases"/>
    <property type="match status" value="1"/>
</dbReference>
<evidence type="ECO:0000313" key="10">
    <source>
        <dbReference type="EMBL" id="SEQ52058.1"/>
    </source>
</evidence>
<dbReference type="GO" id="GO:0043527">
    <property type="term" value="C:tRNA methyltransferase complex"/>
    <property type="evidence" value="ECO:0007669"/>
    <property type="project" value="TreeGrafter"/>
</dbReference>
<comment type="similarity">
    <text evidence="8 9">Belongs to the class I-like SAM-binding methyltransferase superfamily. TrmB family.</text>
</comment>
<dbReference type="FunFam" id="3.40.50.150:FF:000035">
    <property type="entry name" value="tRNA (guanine-N(7)-)-methyltransferase"/>
    <property type="match status" value="1"/>
</dbReference>
<evidence type="ECO:0000256" key="2">
    <source>
        <dbReference type="ARBA" id="ARBA00003015"/>
    </source>
</evidence>
<keyword evidence="5 9" id="KW-0949">S-adenosyl-L-methionine</keyword>
<dbReference type="PANTHER" id="PTHR23417">
    <property type="entry name" value="3-DEOXY-D-MANNO-OCTULOSONIC-ACID TRANSFERASE/TRNA GUANINE-N 7 - -METHYLTRANSFERASE"/>
    <property type="match status" value="1"/>
</dbReference>
<feature type="binding site" evidence="9">
    <location>
        <position position="177"/>
    </location>
    <ligand>
        <name>substrate</name>
    </ligand>
</feature>
<evidence type="ECO:0000256" key="1">
    <source>
        <dbReference type="ARBA" id="ARBA00000142"/>
    </source>
</evidence>
<feature type="binding site" evidence="9">
    <location>
        <position position="91"/>
    </location>
    <ligand>
        <name>S-adenosyl-L-methionine</name>
        <dbReference type="ChEBI" id="CHEBI:59789"/>
    </ligand>
</feature>
<evidence type="ECO:0000256" key="8">
    <source>
        <dbReference type="ARBA" id="ARBA00060767"/>
    </source>
</evidence>
<dbReference type="AlphaFoldDB" id="A0A1H9GQ00"/>
<keyword evidence="4 9" id="KW-0808">Transferase</keyword>
<reference evidence="10 11" key="1">
    <citation type="submission" date="2016-10" db="EMBL/GenBank/DDBJ databases">
        <authorList>
            <person name="de Groot N.N."/>
        </authorList>
    </citation>
    <scope>NUCLEOTIDE SEQUENCE [LARGE SCALE GENOMIC DNA]</scope>
    <source>
        <strain evidence="10 11">B7-7</strain>
    </source>
</reference>
<dbReference type="HAMAP" id="MF_01057">
    <property type="entry name" value="tRNA_methyltr_TrmB"/>
    <property type="match status" value="1"/>
</dbReference>
<organism evidence="10 11">
    <name type="scientific">Ectothiorhodospira magna</name>
    <dbReference type="NCBI Taxonomy" id="867345"/>
    <lineage>
        <taxon>Bacteria</taxon>
        <taxon>Pseudomonadati</taxon>
        <taxon>Pseudomonadota</taxon>
        <taxon>Gammaproteobacteria</taxon>
        <taxon>Chromatiales</taxon>
        <taxon>Ectothiorhodospiraceae</taxon>
        <taxon>Ectothiorhodospira</taxon>
    </lineage>
</organism>
<dbReference type="InterPro" id="IPR003358">
    <property type="entry name" value="tRNA_(Gua-N-7)_MeTrfase_Trmb"/>
</dbReference>
<dbReference type="PANTHER" id="PTHR23417:SF14">
    <property type="entry name" value="PENTACOTRIPEPTIDE-REPEAT REGION OF PRORP DOMAIN-CONTAINING PROTEIN"/>
    <property type="match status" value="1"/>
</dbReference>
<evidence type="ECO:0000256" key="3">
    <source>
        <dbReference type="ARBA" id="ARBA00022603"/>
    </source>
</evidence>
<dbReference type="NCBIfam" id="TIGR00091">
    <property type="entry name" value="tRNA (guanosine(46)-N7)-methyltransferase TrmB"/>
    <property type="match status" value="1"/>
</dbReference>
<dbReference type="Gene3D" id="3.40.50.150">
    <property type="entry name" value="Vaccinia Virus protein VP39"/>
    <property type="match status" value="1"/>
</dbReference>
<evidence type="ECO:0000256" key="9">
    <source>
        <dbReference type="HAMAP-Rule" id="MF_01057"/>
    </source>
</evidence>
<evidence type="ECO:0000256" key="7">
    <source>
        <dbReference type="ARBA" id="ARBA00060552"/>
    </source>
</evidence>
<keyword evidence="3 9" id="KW-0489">Methyltransferase</keyword>
<comment type="caution">
    <text evidence="9">Lacks conserved residue(s) required for the propagation of feature annotation.</text>
</comment>
<name>A0A1H9GQ00_9GAMM</name>
<dbReference type="InterPro" id="IPR029063">
    <property type="entry name" value="SAM-dependent_MTases_sf"/>
</dbReference>
<comment type="pathway">
    <text evidence="7 9">tRNA modification; N(7)-methylguanine-tRNA biosynthesis.</text>
</comment>
<dbReference type="OrthoDB" id="9802090at2"/>
<feature type="binding site" evidence="9">
    <location>
        <position position="141"/>
    </location>
    <ligand>
        <name>S-adenosyl-L-methionine</name>
        <dbReference type="ChEBI" id="CHEBI:59789"/>
    </ligand>
</feature>
<dbReference type="UniPathway" id="UPA00989"/>
<dbReference type="Proteomes" id="UP000199496">
    <property type="component" value="Unassembled WGS sequence"/>
</dbReference>
<evidence type="ECO:0000256" key="6">
    <source>
        <dbReference type="ARBA" id="ARBA00022694"/>
    </source>
</evidence>
<dbReference type="Pfam" id="PF02390">
    <property type="entry name" value="Methyltransf_4"/>
    <property type="match status" value="1"/>
</dbReference>
<dbReference type="STRING" id="867345.SAMN05421693_1445"/>
<keyword evidence="6 9" id="KW-0819">tRNA processing</keyword>
<gene>
    <name evidence="9" type="primary">trmB</name>
    <name evidence="10" type="ORF">SAMN05421693_1445</name>
</gene>
<feature type="binding site" evidence="9">
    <location>
        <begin position="213"/>
        <end position="216"/>
    </location>
    <ligand>
        <name>substrate</name>
    </ligand>
</feature>
<dbReference type="RefSeq" id="WP_090209560.1">
    <property type="nucleotide sequence ID" value="NZ_FOFO01000044.1"/>
</dbReference>
<dbReference type="EC" id="2.1.1.33" evidence="9"/>
<feature type="binding site" evidence="9">
    <location>
        <position position="66"/>
    </location>
    <ligand>
        <name>S-adenosyl-L-methionine</name>
        <dbReference type="ChEBI" id="CHEBI:59789"/>
    </ligand>
</feature>
<proteinExistence type="inferred from homology"/>
<dbReference type="EMBL" id="FOFO01000044">
    <property type="protein sequence ID" value="SEQ52058.1"/>
    <property type="molecule type" value="Genomic_DNA"/>
</dbReference>
<evidence type="ECO:0000256" key="4">
    <source>
        <dbReference type="ARBA" id="ARBA00022679"/>
    </source>
</evidence>
<comment type="function">
    <text evidence="2 9">Catalyzes the formation of N(7)-methylguanine at position 46 (m7G46) in tRNA.</text>
</comment>
<keyword evidence="11" id="KW-1185">Reference proteome</keyword>
<sequence length="236" mass="26678">MNNSLPFTPSADGHRRVRSFVRREGRLTTGQQRALDDLWPRWGLAFTPQPLDLPALFGRQAPVTLEIGFGNGESLARMAAEDPERDFIGVEVHRPGVGHLLQQIQALQLSNLRVACHDAVEVLTLQIPEESLDRIQIYFPDPWPKKRHHKRRLVQPALVALLRSRLRAGGVLHLATDWEPYAEHMLTVMNQAAGFCNLAGEGFSPRPEYRPLTKFEQRGQRLGHGVWDILFATCTT</sequence>
<dbReference type="PROSITE" id="PS51625">
    <property type="entry name" value="SAM_MT_TRMB"/>
    <property type="match status" value="1"/>
</dbReference>
<protein>
    <recommendedName>
        <fullName evidence="9">tRNA (guanine-N(7)-)-methyltransferase</fullName>
        <ecNumber evidence="9">2.1.1.33</ecNumber>
    </recommendedName>
    <alternativeName>
        <fullName evidence="9">tRNA (guanine(46)-N(7))-methyltransferase</fullName>
    </alternativeName>
    <alternativeName>
        <fullName evidence="9">tRNA(m7G46)-methyltransferase</fullName>
    </alternativeName>
</protein>
<evidence type="ECO:0000313" key="11">
    <source>
        <dbReference type="Proteomes" id="UP000199496"/>
    </source>
</evidence>